<feature type="region of interest" description="Disordered" evidence="1">
    <location>
        <begin position="162"/>
        <end position="200"/>
    </location>
</feature>
<gene>
    <name evidence="2" type="ORF">GOMPHAMPRED_007100</name>
</gene>
<protein>
    <submittedName>
        <fullName evidence="2">Uncharacterized protein</fullName>
    </submittedName>
</protein>
<dbReference type="AlphaFoldDB" id="A0A8H3EUG9"/>
<evidence type="ECO:0000313" key="3">
    <source>
        <dbReference type="Proteomes" id="UP000664169"/>
    </source>
</evidence>
<dbReference type="OrthoDB" id="4926491at2759"/>
<evidence type="ECO:0000256" key="1">
    <source>
        <dbReference type="SAM" id="MobiDB-lite"/>
    </source>
</evidence>
<dbReference type="EMBL" id="CAJPDQ010000005">
    <property type="protein sequence ID" value="CAF9910487.1"/>
    <property type="molecule type" value="Genomic_DNA"/>
</dbReference>
<feature type="compositionally biased region" description="Acidic residues" evidence="1">
    <location>
        <begin position="167"/>
        <end position="179"/>
    </location>
</feature>
<feature type="compositionally biased region" description="Polar residues" evidence="1">
    <location>
        <begin position="184"/>
        <end position="195"/>
    </location>
</feature>
<dbReference type="Proteomes" id="UP000664169">
    <property type="component" value="Unassembled WGS sequence"/>
</dbReference>
<accession>A0A8H3EUG9</accession>
<name>A0A8H3EUG9_9LECA</name>
<comment type="caution">
    <text evidence="2">The sequence shown here is derived from an EMBL/GenBank/DDBJ whole genome shotgun (WGS) entry which is preliminary data.</text>
</comment>
<sequence length="293" mass="32996">MSKKLRPAQVRVHIRDLIDGSESEVQQALKLLNVALGSSFKLEIAWEDIFRDLKTSFSDDLDKLVPSIARHITIFVNRLESVLDQDEKFQEKFLEEYPSLVPILAVVIQAGPKTSCKIANRKITLLLPTTGTEGFRYAKTSVGTDITDLFKEEGEEEVTIARPAALDDADDEEEEDQDWDTVNIVPTQAHPPSSKQDTRTPIKFQDAASLKPRPLPKLKSLQRPEVLFVDLLPAFLTIKGTDREVWIEGSHAPTITLIAEYFKNYARKDMGDINQVSESSLPLTSYRYLPAIT</sequence>
<organism evidence="2 3">
    <name type="scientific">Gomphillus americanus</name>
    <dbReference type="NCBI Taxonomy" id="1940652"/>
    <lineage>
        <taxon>Eukaryota</taxon>
        <taxon>Fungi</taxon>
        <taxon>Dikarya</taxon>
        <taxon>Ascomycota</taxon>
        <taxon>Pezizomycotina</taxon>
        <taxon>Lecanoromycetes</taxon>
        <taxon>OSLEUM clade</taxon>
        <taxon>Ostropomycetidae</taxon>
        <taxon>Ostropales</taxon>
        <taxon>Graphidaceae</taxon>
        <taxon>Gomphilloideae</taxon>
        <taxon>Gomphillus</taxon>
    </lineage>
</organism>
<evidence type="ECO:0000313" key="2">
    <source>
        <dbReference type="EMBL" id="CAF9910487.1"/>
    </source>
</evidence>
<proteinExistence type="predicted"/>
<reference evidence="2" key="1">
    <citation type="submission" date="2021-03" db="EMBL/GenBank/DDBJ databases">
        <authorList>
            <person name="Tagirdzhanova G."/>
        </authorList>
    </citation>
    <scope>NUCLEOTIDE SEQUENCE</scope>
</reference>
<keyword evidence="3" id="KW-1185">Reference proteome</keyword>